<keyword evidence="6" id="KW-1003">Cell membrane</keyword>
<dbReference type="RefSeq" id="WP_209636147.1">
    <property type="nucleotide sequence ID" value="NZ_JAGINW010000001.1"/>
</dbReference>
<evidence type="ECO:0000256" key="6">
    <source>
        <dbReference type="RuleBase" id="RU361157"/>
    </source>
</evidence>
<evidence type="ECO:0000313" key="8">
    <source>
        <dbReference type="EMBL" id="MBP2321331.1"/>
    </source>
</evidence>
<keyword evidence="6" id="KW-0813">Transport</keyword>
<sequence length="265" mass="28559">MTTLTVRSSIGPVQALGHSLTLAGRNARKIFQNPEQLIDVTLQPLIMMLLFTYVFGGALGGDRDAYLQMLLPGVMVQTTLFASLATGMSLCTDISKGVFDRFRSMPIGRSAPLVGAVLADVVRFTIAIVIMLGFGYLMGFRIQTSVFAALLDIVLMIGFGLSLCWVSVWVGMLVKNPQAVPGAMIAFILPLGFASNIFVPSETMPGWLKAFTDINPVTFLTDVNRALLTGGPVGSHLLGALAWMAGFVLVFYPLAMRAYKRRMGG</sequence>
<keyword evidence="2 6" id="KW-0812">Transmembrane</keyword>
<feature type="transmembrane region" description="Helical" evidence="6">
    <location>
        <begin position="37"/>
        <end position="59"/>
    </location>
</feature>
<comment type="similarity">
    <text evidence="6">Belongs to the ABC-2 integral membrane protein family.</text>
</comment>
<keyword evidence="5" id="KW-0046">Antibiotic resistance</keyword>
<accession>A0ABS4TA79</accession>
<dbReference type="InterPro" id="IPR051784">
    <property type="entry name" value="Nod_factor_ABC_transporter"/>
</dbReference>
<proteinExistence type="inferred from homology"/>
<evidence type="ECO:0000256" key="5">
    <source>
        <dbReference type="ARBA" id="ARBA00023251"/>
    </source>
</evidence>
<keyword evidence="4 6" id="KW-0472">Membrane</keyword>
<dbReference type="InterPro" id="IPR013525">
    <property type="entry name" value="ABC2_TM"/>
</dbReference>
<evidence type="ECO:0000256" key="2">
    <source>
        <dbReference type="ARBA" id="ARBA00022692"/>
    </source>
</evidence>
<keyword evidence="3 6" id="KW-1133">Transmembrane helix</keyword>
<dbReference type="Proteomes" id="UP001519332">
    <property type="component" value="Unassembled WGS sequence"/>
</dbReference>
<dbReference type="PROSITE" id="PS51012">
    <property type="entry name" value="ABC_TM2"/>
    <property type="match status" value="1"/>
</dbReference>
<evidence type="ECO:0000259" key="7">
    <source>
        <dbReference type="PROSITE" id="PS51012"/>
    </source>
</evidence>
<evidence type="ECO:0000256" key="4">
    <source>
        <dbReference type="ARBA" id="ARBA00023136"/>
    </source>
</evidence>
<feature type="transmembrane region" description="Helical" evidence="6">
    <location>
        <begin position="179"/>
        <end position="199"/>
    </location>
</feature>
<evidence type="ECO:0000256" key="3">
    <source>
        <dbReference type="ARBA" id="ARBA00022989"/>
    </source>
</evidence>
<dbReference type="InterPro" id="IPR000412">
    <property type="entry name" value="ABC_2_transport"/>
</dbReference>
<feature type="domain" description="ABC transmembrane type-2" evidence="7">
    <location>
        <begin position="35"/>
        <end position="262"/>
    </location>
</feature>
<evidence type="ECO:0000256" key="1">
    <source>
        <dbReference type="ARBA" id="ARBA00004141"/>
    </source>
</evidence>
<protein>
    <recommendedName>
        <fullName evidence="6">Transport permease protein</fullName>
    </recommendedName>
</protein>
<gene>
    <name evidence="8" type="ORF">JOF56_001716</name>
</gene>
<feature type="transmembrane region" description="Helical" evidence="6">
    <location>
        <begin position="146"/>
        <end position="172"/>
    </location>
</feature>
<name>A0ABS4TA79_9PSEU</name>
<dbReference type="Pfam" id="PF01061">
    <property type="entry name" value="ABC2_membrane"/>
    <property type="match status" value="1"/>
</dbReference>
<keyword evidence="9" id="KW-1185">Reference proteome</keyword>
<organism evidence="8 9">
    <name type="scientific">Kibdelosporangium banguiense</name>
    <dbReference type="NCBI Taxonomy" id="1365924"/>
    <lineage>
        <taxon>Bacteria</taxon>
        <taxon>Bacillati</taxon>
        <taxon>Actinomycetota</taxon>
        <taxon>Actinomycetes</taxon>
        <taxon>Pseudonocardiales</taxon>
        <taxon>Pseudonocardiaceae</taxon>
        <taxon>Kibdelosporangium</taxon>
    </lineage>
</organism>
<feature type="transmembrane region" description="Helical" evidence="6">
    <location>
        <begin position="111"/>
        <end position="134"/>
    </location>
</feature>
<reference evidence="8 9" key="1">
    <citation type="submission" date="2021-03" db="EMBL/GenBank/DDBJ databases">
        <title>Sequencing the genomes of 1000 actinobacteria strains.</title>
        <authorList>
            <person name="Klenk H.-P."/>
        </authorList>
    </citation>
    <scope>NUCLEOTIDE SEQUENCE [LARGE SCALE GENOMIC DNA]</scope>
    <source>
        <strain evidence="8 9">DSM 46670</strain>
    </source>
</reference>
<feature type="transmembrane region" description="Helical" evidence="6">
    <location>
        <begin position="65"/>
        <end position="90"/>
    </location>
</feature>
<dbReference type="PANTHER" id="PTHR43229">
    <property type="entry name" value="NODULATION PROTEIN J"/>
    <property type="match status" value="1"/>
</dbReference>
<dbReference type="PIRSF" id="PIRSF006648">
    <property type="entry name" value="DrrB"/>
    <property type="match status" value="1"/>
</dbReference>
<feature type="transmembrane region" description="Helical" evidence="6">
    <location>
        <begin position="237"/>
        <end position="255"/>
    </location>
</feature>
<dbReference type="InterPro" id="IPR047817">
    <property type="entry name" value="ABC2_TM_bact-type"/>
</dbReference>
<comment type="caution">
    <text evidence="8">The sequence shown here is derived from an EMBL/GenBank/DDBJ whole genome shotgun (WGS) entry which is preliminary data.</text>
</comment>
<dbReference type="PANTHER" id="PTHR43229:SF2">
    <property type="entry name" value="NODULATION PROTEIN J"/>
    <property type="match status" value="1"/>
</dbReference>
<dbReference type="EMBL" id="JAGINW010000001">
    <property type="protein sequence ID" value="MBP2321331.1"/>
    <property type="molecule type" value="Genomic_DNA"/>
</dbReference>
<comment type="subcellular location">
    <subcellularLocation>
        <location evidence="6">Cell membrane</location>
        <topology evidence="6">Multi-pass membrane protein</topology>
    </subcellularLocation>
    <subcellularLocation>
        <location evidence="1">Membrane</location>
        <topology evidence="1">Multi-pass membrane protein</topology>
    </subcellularLocation>
</comment>
<evidence type="ECO:0000313" key="9">
    <source>
        <dbReference type="Proteomes" id="UP001519332"/>
    </source>
</evidence>